<feature type="compositionally biased region" description="Polar residues" evidence="1">
    <location>
        <begin position="16"/>
        <end position="25"/>
    </location>
</feature>
<protein>
    <submittedName>
        <fullName evidence="2">Aldo-keto reductase</fullName>
    </submittedName>
</protein>
<evidence type="ECO:0000313" key="3">
    <source>
        <dbReference type="Proteomes" id="UP000011682"/>
    </source>
</evidence>
<gene>
    <name evidence="2" type="ORF">D187_008806</name>
</gene>
<organism evidence="2 3">
    <name type="scientific">Cystobacter fuscus (strain ATCC 25194 / DSM 2262 / NBRC 100088 / M29)</name>
    <dbReference type="NCBI Taxonomy" id="1242864"/>
    <lineage>
        <taxon>Bacteria</taxon>
        <taxon>Pseudomonadati</taxon>
        <taxon>Myxococcota</taxon>
        <taxon>Myxococcia</taxon>
        <taxon>Myxococcales</taxon>
        <taxon>Cystobacterineae</taxon>
        <taxon>Archangiaceae</taxon>
        <taxon>Cystobacter</taxon>
    </lineage>
</organism>
<evidence type="ECO:0000256" key="1">
    <source>
        <dbReference type="SAM" id="MobiDB-lite"/>
    </source>
</evidence>
<reference evidence="2" key="1">
    <citation type="submission" date="2013-05" db="EMBL/GenBank/DDBJ databases">
        <title>Genome assembly of Cystobacter fuscus DSM 2262.</title>
        <authorList>
            <person name="Sharma G."/>
            <person name="Khatri I."/>
            <person name="Kaur C."/>
            <person name="Mayilraj S."/>
            <person name="Subramanian S."/>
        </authorList>
    </citation>
    <scope>NUCLEOTIDE SEQUENCE [LARGE SCALE GENOMIC DNA]</scope>
    <source>
        <strain evidence="2">DSM 2262</strain>
    </source>
</reference>
<dbReference type="AlphaFoldDB" id="S9R168"/>
<feature type="region of interest" description="Disordered" evidence="1">
    <location>
        <begin position="1"/>
        <end position="34"/>
    </location>
</feature>
<keyword evidence="3" id="KW-1185">Reference proteome</keyword>
<comment type="caution">
    <text evidence="2">The sequence shown here is derived from an EMBL/GenBank/DDBJ whole genome shotgun (WGS) entry which is preliminary data.</text>
</comment>
<dbReference type="Proteomes" id="UP000011682">
    <property type="component" value="Unassembled WGS sequence"/>
</dbReference>
<accession>S9R168</accession>
<evidence type="ECO:0000313" key="2">
    <source>
        <dbReference type="EMBL" id="EPX62618.1"/>
    </source>
</evidence>
<feature type="compositionally biased region" description="Basic residues" evidence="1">
    <location>
        <begin position="1"/>
        <end position="12"/>
    </location>
</feature>
<sequence>MALHSLRGRCQRTRSDISFPTNRLTPSPEERPLSKDDLVALESVVKISGARYDPAQMKLLDSERR</sequence>
<dbReference type="EMBL" id="ANAH02000007">
    <property type="protein sequence ID" value="EPX62618.1"/>
    <property type="molecule type" value="Genomic_DNA"/>
</dbReference>
<name>S9R168_CYSF2</name>
<proteinExistence type="predicted"/>